<accession>A0A438NJX9</accession>
<comment type="caution">
    <text evidence="2">The sequence shown here is derived from an EMBL/GenBank/DDBJ whole genome shotgun (WGS) entry which is preliminary data.</text>
</comment>
<reference evidence="2 3" key="1">
    <citation type="submission" date="2017-03" db="EMBL/GenBank/DDBJ databases">
        <title>Genomes of endolithic fungi from Antarctica.</title>
        <authorList>
            <person name="Coleine C."/>
            <person name="Masonjones S."/>
            <person name="Stajich J.E."/>
        </authorList>
    </citation>
    <scope>NUCLEOTIDE SEQUENCE [LARGE SCALE GENOMIC DNA]</scope>
    <source>
        <strain evidence="2 3">CCFEE 6314</strain>
    </source>
</reference>
<gene>
    <name evidence="2" type="ORF">B0A52_00396</name>
</gene>
<evidence type="ECO:0000256" key="1">
    <source>
        <dbReference type="SAM" id="MobiDB-lite"/>
    </source>
</evidence>
<dbReference type="OrthoDB" id="4153763at2759"/>
<feature type="region of interest" description="Disordered" evidence="1">
    <location>
        <begin position="54"/>
        <end position="129"/>
    </location>
</feature>
<dbReference type="EMBL" id="NAJM01000001">
    <property type="protein sequence ID" value="RVX76039.1"/>
    <property type="molecule type" value="Genomic_DNA"/>
</dbReference>
<evidence type="ECO:0000313" key="2">
    <source>
        <dbReference type="EMBL" id="RVX76039.1"/>
    </source>
</evidence>
<dbReference type="VEuPathDB" id="FungiDB:PV10_01609"/>
<name>A0A438NJX9_EXOME</name>
<feature type="region of interest" description="Disordered" evidence="1">
    <location>
        <begin position="1"/>
        <end position="34"/>
    </location>
</feature>
<sequence>MPPGNGTDHQHNEHVLNERSEEVLRGEAAGSSASTRVDSFISFDDRGHQTVWQRLRLPEATQSHRGRGLPLPDNEDMYPPSQEPSRHTNPLVMLGPNPGRRSSSNRRNNFQVPQSTATAEPERSSLPSEGSAINGWILNAKGCEHKCNDHRLFRQIMIPDTRWFEEGTPSRPYGTVVLPILPGIGHQPPYLVSVMTLSNVVFTPEAKYSEMSWPLLQAEGFGMTRIINDMHLLELPAASAENVVYAIWHRALPGVHWFYTNEIPGHGDKLGVLLPVFAMEDWRRGIAEGKLGTSAEMQGPFAWTEPSECRGFERAVRHSSMLTDRRGWKYFGWVDGRVVGMEPNWW</sequence>
<evidence type="ECO:0000313" key="3">
    <source>
        <dbReference type="Proteomes" id="UP000288859"/>
    </source>
</evidence>
<dbReference type="AlphaFoldDB" id="A0A438NJX9"/>
<dbReference type="Proteomes" id="UP000288859">
    <property type="component" value="Unassembled WGS sequence"/>
</dbReference>
<feature type="compositionally biased region" description="Basic and acidic residues" evidence="1">
    <location>
        <begin position="8"/>
        <end position="25"/>
    </location>
</feature>
<proteinExistence type="predicted"/>
<protein>
    <submittedName>
        <fullName evidence="2">Uncharacterized protein</fullName>
    </submittedName>
</protein>
<feature type="compositionally biased region" description="Low complexity" evidence="1">
    <location>
        <begin position="95"/>
        <end position="109"/>
    </location>
</feature>
<organism evidence="2 3">
    <name type="scientific">Exophiala mesophila</name>
    <name type="common">Black yeast-like fungus</name>
    <dbReference type="NCBI Taxonomy" id="212818"/>
    <lineage>
        <taxon>Eukaryota</taxon>
        <taxon>Fungi</taxon>
        <taxon>Dikarya</taxon>
        <taxon>Ascomycota</taxon>
        <taxon>Pezizomycotina</taxon>
        <taxon>Eurotiomycetes</taxon>
        <taxon>Chaetothyriomycetidae</taxon>
        <taxon>Chaetothyriales</taxon>
        <taxon>Herpotrichiellaceae</taxon>
        <taxon>Exophiala</taxon>
    </lineage>
</organism>